<dbReference type="AlphaFoldDB" id="A0A099KTE0"/>
<proteinExistence type="predicted"/>
<dbReference type="GO" id="GO:0003677">
    <property type="term" value="F:DNA binding"/>
    <property type="evidence" value="ECO:0007669"/>
    <property type="project" value="InterPro"/>
</dbReference>
<dbReference type="InterPro" id="IPR046947">
    <property type="entry name" value="LytR-like"/>
</dbReference>
<accession>A0A099KTE0</accession>
<dbReference type="PANTHER" id="PTHR37299:SF1">
    <property type="entry name" value="STAGE 0 SPORULATION PROTEIN A HOMOLOG"/>
    <property type="match status" value="1"/>
</dbReference>
<dbReference type="Proteomes" id="UP000029868">
    <property type="component" value="Unassembled WGS sequence"/>
</dbReference>
<protein>
    <submittedName>
        <fullName evidence="4">Transcriptional regulator, LytTR family</fullName>
    </submittedName>
</protein>
<evidence type="ECO:0000256" key="1">
    <source>
        <dbReference type="ARBA" id="ARBA00023012"/>
    </source>
</evidence>
<dbReference type="RefSeq" id="WP_052093635.1">
    <property type="nucleotide sequence ID" value="NZ_JQEC01000021.1"/>
</dbReference>
<dbReference type="SMART" id="SM00850">
    <property type="entry name" value="LytTR"/>
    <property type="match status" value="1"/>
</dbReference>
<comment type="caution">
    <text evidence="4">The sequence shown here is derived from an EMBL/GenBank/DDBJ whole genome shotgun (WGS) entry which is preliminary data.</text>
</comment>
<keyword evidence="1" id="KW-0902">Two-component regulatory system</keyword>
<feature type="domain" description="HTH LytTR-type" evidence="3">
    <location>
        <begin position="175"/>
        <end position="254"/>
    </location>
</feature>
<evidence type="ECO:0000313" key="4">
    <source>
        <dbReference type="EMBL" id="KGJ93811.1"/>
    </source>
</evidence>
<keyword evidence="2" id="KW-0812">Transmembrane</keyword>
<evidence type="ECO:0000313" key="5">
    <source>
        <dbReference type="Proteomes" id="UP000029868"/>
    </source>
</evidence>
<keyword evidence="2" id="KW-1133">Transmembrane helix</keyword>
<sequence>MNKLITRYKTPLFTISFWLIASLVLLAERYQIAQHHLNVAYTRHVYLWLIGTLVSFAMLSVFSSELWKVAFNRSIWQILVSCLAAIITALLLNPMLYLMAGHDLQNVLVEVLSTGTLYFFLFYWLWSVLYLKWSSSPKSVVATKNLSQENTLKSPDNQVFNVDKMGEKRLLKDFDICYIKANGDYVELITENNSYIIKNTLKKIEKQLNNTYFKRVHRSTIVNCNKIKRVVAKQGGAFEMTLNGNHVILSSRSYKMVVEGLYPTA</sequence>
<name>A0A099KTE0_COLPS</name>
<dbReference type="Gene3D" id="2.40.50.1020">
    <property type="entry name" value="LytTr DNA-binding domain"/>
    <property type="match status" value="1"/>
</dbReference>
<dbReference type="PATRIC" id="fig|28229.3.peg.1990"/>
<keyword evidence="2" id="KW-0472">Membrane</keyword>
<dbReference type="OrthoDB" id="5949075at2"/>
<reference evidence="4 5" key="1">
    <citation type="submission" date="2014-08" db="EMBL/GenBank/DDBJ databases">
        <title>Genomic and Phenotypic Diversity of Colwellia psychrerythraea strains from Disparate Marine Basins.</title>
        <authorList>
            <person name="Techtmann S.M."/>
            <person name="Stelling S.C."/>
            <person name="Utturkar S.M."/>
            <person name="Alshibli N."/>
            <person name="Harris A."/>
            <person name="Brown S.D."/>
            <person name="Hazen T.C."/>
        </authorList>
    </citation>
    <scope>NUCLEOTIDE SEQUENCE [LARGE SCALE GENOMIC DNA]</scope>
    <source>
        <strain evidence="4 5">GAB14E</strain>
    </source>
</reference>
<dbReference type="PANTHER" id="PTHR37299">
    <property type="entry name" value="TRANSCRIPTIONAL REGULATOR-RELATED"/>
    <property type="match status" value="1"/>
</dbReference>
<dbReference type="PROSITE" id="PS50930">
    <property type="entry name" value="HTH_LYTTR"/>
    <property type="match status" value="1"/>
</dbReference>
<feature type="transmembrane region" description="Helical" evidence="2">
    <location>
        <begin position="75"/>
        <end position="99"/>
    </location>
</feature>
<feature type="transmembrane region" description="Helical" evidence="2">
    <location>
        <begin position="111"/>
        <end position="131"/>
    </location>
</feature>
<dbReference type="EMBL" id="JQEC01000021">
    <property type="protein sequence ID" value="KGJ93811.1"/>
    <property type="molecule type" value="Genomic_DNA"/>
</dbReference>
<evidence type="ECO:0000259" key="3">
    <source>
        <dbReference type="PROSITE" id="PS50930"/>
    </source>
</evidence>
<evidence type="ECO:0000256" key="2">
    <source>
        <dbReference type="SAM" id="Phobius"/>
    </source>
</evidence>
<feature type="transmembrane region" description="Helical" evidence="2">
    <location>
        <begin position="45"/>
        <end position="63"/>
    </location>
</feature>
<organism evidence="4 5">
    <name type="scientific">Colwellia psychrerythraea</name>
    <name type="common">Vibrio psychroerythus</name>
    <dbReference type="NCBI Taxonomy" id="28229"/>
    <lineage>
        <taxon>Bacteria</taxon>
        <taxon>Pseudomonadati</taxon>
        <taxon>Pseudomonadota</taxon>
        <taxon>Gammaproteobacteria</taxon>
        <taxon>Alteromonadales</taxon>
        <taxon>Colwelliaceae</taxon>
        <taxon>Colwellia</taxon>
    </lineage>
</organism>
<dbReference type="GO" id="GO:0000156">
    <property type="term" value="F:phosphorelay response regulator activity"/>
    <property type="evidence" value="ECO:0007669"/>
    <property type="project" value="InterPro"/>
</dbReference>
<gene>
    <name evidence="4" type="ORF">GAB14E_2366</name>
</gene>
<dbReference type="Pfam" id="PF04397">
    <property type="entry name" value="LytTR"/>
    <property type="match status" value="1"/>
</dbReference>
<dbReference type="InterPro" id="IPR007492">
    <property type="entry name" value="LytTR_DNA-bd_dom"/>
</dbReference>